<comment type="similarity">
    <text evidence="1">Belongs to the WAPL family.</text>
</comment>
<evidence type="ECO:0000313" key="5">
    <source>
        <dbReference type="Proteomes" id="UP000398389"/>
    </source>
</evidence>
<dbReference type="InterPro" id="IPR039874">
    <property type="entry name" value="WAPL"/>
</dbReference>
<name>A0A5E8C495_9ASCO</name>
<dbReference type="Pfam" id="PF07814">
    <property type="entry name" value="WAPL"/>
    <property type="match status" value="1"/>
</dbReference>
<dbReference type="Gene3D" id="1.25.10.10">
    <property type="entry name" value="Leucine-rich Repeat Variant"/>
    <property type="match status" value="1"/>
</dbReference>
<feature type="compositionally biased region" description="Polar residues" evidence="2">
    <location>
        <begin position="86"/>
        <end position="101"/>
    </location>
</feature>
<dbReference type="PANTHER" id="PTHR22100:SF13">
    <property type="entry name" value="WINGS APART-LIKE PROTEIN HOMOLOG"/>
    <property type="match status" value="1"/>
</dbReference>
<feature type="compositionally biased region" description="Polar residues" evidence="2">
    <location>
        <begin position="290"/>
        <end position="299"/>
    </location>
</feature>
<feature type="compositionally biased region" description="Polar residues" evidence="2">
    <location>
        <begin position="145"/>
        <end position="163"/>
    </location>
</feature>
<dbReference type="EMBL" id="CABVLU010000004">
    <property type="protein sequence ID" value="VVT56638.1"/>
    <property type="molecule type" value="Genomic_DNA"/>
</dbReference>
<gene>
    <name evidence="4" type="ORF">SAPINGB_P005190</name>
</gene>
<organism evidence="4 5">
    <name type="scientific">Magnusiomyces paraingens</name>
    <dbReference type="NCBI Taxonomy" id="2606893"/>
    <lineage>
        <taxon>Eukaryota</taxon>
        <taxon>Fungi</taxon>
        <taxon>Dikarya</taxon>
        <taxon>Ascomycota</taxon>
        <taxon>Saccharomycotina</taxon>
        <taxon>Dipodascomycetes</taxon>
        <taxon>Dipodascales</taxon>
        <taxon>Dipodascaceae</taxon>
        <taxon>Magnusiomyces</taxon>
    </lineage>
</organism>
<dbReference type="InterPro" id="IPR011989">
    <property type="entry name" value="ARM-like"/>
</dbReference>
<dbReference type="AlphaFoldDB" id="A0A5E8C495"/>
<feature type="region of interest" description="Disordered" evidence="2">
    <location>
        <begin position="286"/>
        <end position="356"/>
    </location>
</feature>
<protein>
    <recommendedName>
        <fullName evidence="3">Wings apart-like protein C-terminal domain-containing protein</fullName>
    </recommendedName>
</protein>
<keyword evidence="5" id="KW-1185">Reference proteome</keyword>
<dbReference type="RefSeq" id="XP_031855796.1">
    <property type="nucleotide sequence ID" value="XM_031999905.1"/>
</dbReference>
<reference evidence="4 5" key="1">
    <citation type="submission" date="2019-09" db="EMBL/GenBank/DDBJ databases">
        <authorList>
            <person name="Brejova B."/>
        </authorList>
    </citation>
    <scope>NUCLEOTIDE SEQUENCE [LARGE SCALE GENOMIC DNA]</scope>
</reference>
<feature type="region of interest" description="Disordered" evidence="2">
    <location>
        <begin position="1"/>
        <end position="273"/>
    </location>
</feature>
<feature type="compositionally biased region" description="Polar residues" evidence="2">
    <location>
        <begin position="60"/>
        <end position="77"/>
    </location>
</feature>
<accession>A0A5E8C495</accession>
<dbReference type="OrthoDB" id="4097123at2759"/>
<evidence type="ECO:0000259" key="3">
    <source>
        <dbReference type="Pfam" id="PF07814"/>
    </source>
</evidence>
<proteinExistence type="inferred from homology"/>
<dbReference type="InterPro" id="IPR022771">
    <property type="entry name" value="WAPL_C"/>
</dbReference>
<sequence length="1132" mass="126740">MSSTPGRAVYGRKSVNKTRVGSSFDPAYLQSKSSSPSLFSPQSYYSSTSQSTVLKPPSPFQTSSFSVFNTPSTSRPTYSKRRLQTGDGSRLNSPGLSSRHSPTPLKSPSTEPESQETSKQDAASCAGTEQPSAFRKLITEDDESSQPITEVDSISETQKLISSKTDDEESASTTKDNDIFTPSDLPNKSKEEEDIFALPDPPKQNKEEEDIFTLLESRPALPVQKKTNMQKALERRAKAQQRSASKRHSLSPVATDLKDIKKSPTISPETSKPVLSKIVVLKIPQKKSSDPTPITTPTRISLPVTKLTKPSSQFQHPKNTTKPVKSSPLRSFESPPKQSTQIENRRRSLRISSQSTFNSEPDIKIIASKPVIRASPSSSDPAIYRKRSASLISNSSIESVSLNSNDNSPRRMLTVKKIRTPSQPTSLISPTRTSIIAKESVPATKKLSSIEQQAWSFLDSVQLSPPQKNKKQKFAQLSSLNYNSDSESETEQQNTSIIKNTSTISYDFTSETQTDEVKENTDDSSTTHDSGLLTPINRLSISRKQWSTVRATYSGSRRYGSERSYLADSTTGNNDNDELGLIDQLAYNNDENSSNEEENDDNNDDFGGNLKTVYELRAIGGNTKFTDEVQYILDGLGNGVSGRRSSLLELAEKCIDPEFAQEFRASSIPGELFTEVREEKDVISTFLVGFLVCTLVSGDATHAGLAAALVQSYGIIDVLMDMVDDTDDISRVVFRRQIGASRIFQQLFRETLTKFYTVFADDGKTLVLSRSLVALTALSALEKQDERVEIYLITQLLQKKLIPRLLSLGETLEEELLPVAKHEEWKISEEQAKNDTEKMEMVQGYLSQLYLLNMISVQIEYLSQNAFEDMLILFESDSKFLFRLPEFMDHLCTVWKNKDKYEECNVYVLHSIKGLTIEWLKILILVTSNVDFSQIMADPHSRRGRFFSRVYDMKLAAKILDFLSSFIEFRKNKKSEKEHHSRAMLDKNMELFAWGLLVNLCESSAVTSYLLTNSETLSILKILMELAFDQMTRQSSLQSEPEEGLQRGSGVGNTSHGFHCRGYQFLVLGIVMTKQRNIALHKFSASEKENVQKGLREFEQGLSAEWGRGLRSQVTHVLKLFDEATEKSLVIL</sequence>
<evidence type="ECO:0000313" key="4">
    <source>
        <dbReference type="EMBL" id="VVT56638.1"/>
    </source>
</evidence>
<dbReference type="Proteomes" id="UP000398389">
    <property type="component" value="Unassembled WGS sequence"/>
</dbReference>
<dbReference type="GeneID" id="43584005"/>
<evidence type="ECO:0000256" key="1">
    <source>
        <dbReference type="ARBA" id="ARBA00006854"/>
    </source>
</evidence>
<evidence type="ECO:0000256" key="2">
    <source>
        <dbReference type="SAM" id="MobiDB-lite"/>
    </source>
</evidence>
<feature type="domain" description="Wings apart-like protein C-terminal" evidence="3">
    <location>
        <begin position="610"/>
        <end position="841"/>
    </location>
</feature>
<feature type="compositionally biased region" description="Low complexity" evidence="2">
    <location>
        <begin position="106"/>
        <end position="117"/>
    </location>
</feature>
<feature type="region of interest" description="Disordered" evidence="2">
    <location>
        <begin position="509"/>
        <end position="533"/>
    </location>
</feature>
<feature type="compositionally biased region" description="Polar residues" evidence="2">
    <location>
        <begin position="308"/>
        <end position="324"/>
    </location>
</feature>
<dbReference type="PANTHER" id="PTHR22100">
    <property type="entry name" value="WINGS APART-LIKE PROTEIN HOMOLOG"/>
    <property type="match status" value="1"/>
</dbReference>
<feature type="compositionally biased region" description="Low complexity" evidence="2">
    <location>
        <begin position="28"/>
        <end position="52"/>
    </location>
</feature>